<dbReference type="CDD" id="cd00483">
    <property type="entry name" value="HPPK"/>
    <property type="match status" value="1"/>
</dbReference>
<dbReference type="Pfam" id="PF00809">
    <property type="entry name" value="Pterin_bind"/>
    <property type="match status" value="1"/>
</dbReference>
<dbReference type="EMBL" id="MDYQ01000022">
    <property type="protein sequence ID" value="PRP87168.1"/>
    <property type="molecule type" value="Genomic_DNA"/>
</dbReference>
<keyword evidence="18" id="KW-1185">Reference proteome</keyword>
<dbReference type="PANTHER" id="PTHR20941">
    <property type="entry name" value="FOLATE SYNTHESIS PROTEINS"/>
    <property type="match status" value="1"/>
</dbReference>
<dbReference type="SMART" id="SM00905">
    <property type="entry name" value="FolB"/>
    <property type="match status" value="1"/>
</dbReference>
<dbReference type="Pfam" id="PF01288">
    <property type="entry name" value="HPPK"/>
    <property type="match status" value="1"/>
</dbReference>
<keyword evidence="9" id="KW-0479">Metal-binding</keyword>
<evidence type="ECO:0000256" key="4">
    <source>
        <dbReference type="ARBA" id="ARBA00004763"/>
    </source>
</evidence>
<reference evidence="17 18" key="1">
    <citation type="journal article" date="2018" name="Genome Biol. Evol.">
        <title>Multiple Roots of Fruiting Body Formation in Amoebozoa.</title>
        <authorList>
            <person name="Hillmann F."/>
            <person name="Forbes G."/>
            <person name="Novohradska S."/>
            <person name="Ferling I."/>
            <person name="Riege K."/>
            <person name="Groth M."/>
            <person name="Westermann M."/>
            <person name="Marz M."/>
            <person name="Spaller T."/>
            <person name="Winckler T."/>
            <person name="Schaap P."/>
            <person name="Glockner G."/>
        </authorList>
    </citation>
    <scope>NUCLEOTIDE SEQUENCE [LARGE SCALE GENOMIC DNA]</scope>
    <source>
        <strain evidence="17 18">Jena</strain>
    </source>
</reference>
<dbReference type="FunCoup" id="A0A2P6NTH7">
    <property type="interactions" value="77"/>
</dbReference>
<evidence type="ECO:0000256" key="8">
    <source>
        <dbReference type="ARBA" id="ARBA00022679"/>
    </source>
</evidence>
<keyword evidence="13" id="KW-0460">Magnesium</keyword>
<sequence length="612" mass="68323">MADCIIISDIAVNAIIGVQPEERIAPQPISVNLKLYVDLLAAGRTDSIEHTVNYATVTKAVAHLTKMAECLTLEALAALVAGLILGVWNDPAMQKRFEQSMAEAKLHWTYDDRITKITVRIDKPKALKLARSPAVKITRTRQFLLSQKFETAAVEGEPLTPVYIALGSNLDDRKSNIEEGLRLLTSSEMLPNDRQVRMKILKTSRLFETPPAYVIDQPTFLNCAAEIDTDIEPLELLQLFKSIEERVGRVKTIRNGSRKLDIDLLMYGNRRINIPGKNGALEGSLIVPHPLIHERDFVLGPLNDLCPNVIHPKLGLTIHQLFQGLKFVQLQPVCYLSQDRHFAWGKKTNIMGVLNVTPDSFSDGGKYETVESAIRRAGELLSEGADVIDVGGQSTRPNSERIDFETEISRVIPVIEGIRREYPKAIISIDTFYAKVAERAVQAGADIVNDISGGTIDSDMLPTVSKLKVPIILSHIRGDPQTMSQMTQYDDVIDSVKKWFHQRIQQAHRHGIYDWNILLDPGIGFAKEQEHNLQLLRPQGDLRSLHHPILFGTSRKKFIGTITGREKAEERLLGTVVSVVAAVVNGADMVRVHDVREMKEALLMADAIYRSK</sequence>
<organism evidence="17 18">
    <name type="scientific">Planoprotostelium fungivorum</name>
    <dbReference type="NCBI Taxonomy" id="1890364"/>
    <lineage>
        <taxon>Eukaryota</taxon>
        <taxon>Amoebozoa</taxon>
        <taxon>Evosea</taxon>
        <taxon>Variosea</taxon>
        <taxon>Cavosteliida</taxon>
        <taxon>Cavosteliaceae</taxon>
        <taxon>Planoprotostelium</taxon>
    </lineage>
</organism>
<dbReference type="InterPro" id="IPR006390">
    <property type="entry name" value="DHP_synth_dom"/>
</dbReference>
<gene>
    <name evidence="17" type="ORF">PROFUN_01430</name>
</gene>
<comment type="similarity">
    <text evidence="6">In the N-terminal section; belongs to the DHNA family.</text>
</comment>
<dbReference type="NCBIfam" id="TIGR00526">
    <property type="entry name" value="folB_dom"/>
    <property type="match status" value="1"/>
</dbReference>
<dbReference type="GO" id="GO:0046656">
    <property type="term" value="P:folic acid biosynthetic process"/>
    <property type="evidence" value="ECO:0007669"/>
    <property type="project" value="UniProtKB-KW"/>
</dbReference>
<dbReference type="GO" id="GO:0003848">
    <property type="term" value="F:2-amino-4-hydroxy-6-hydroxymethyldihydropteridine diphosphokinase activity"/>
    <property type="evidence" value="ECO:0007669"/>
    <property type="project" value="UniProtKB-EC"/>
</dbReference>
<dbReference type="PANTHER" id="PTHR20941:SF1">
    <property type="entry name" value="FOLIC ACID SYNTHESIS PROTEIN FOL1"/>
    <property type="match status" value="1"/>
</dbReference>
<dbReference type="AlphaFoldDB" id="A0A2P6NTH7"/>
<evidence type="ECO:0000256" key="12">
    <source>
        <dbReference type="ARBA" id="ARBA00022840"/>
    </source>
</evidence>
<evidence type="ECO:0000313" key="18">
    <source>
        <dbReference type="Proteomes" id="UP000241769"/>
    </source>
</evidence>
<evidence type="ECO:0000256" key="15">
    <source>
        <dbReference type="ARBA" id="ARBA00023268"/>
    </source>
</evidence>
<keyword evidence="8" id="KW-0808">Transferase</keyword>
<dbReference type="Gene3D" id="3.20.20.20">
    <property type="entry name" value="Dihydropteroate synthase-like"/>
    <property type="match status" value="1"/>
</dbReference>
<evidence type="ECO:0000313" key="17">
    <source>
        <dbReference type="EMBL" id="PRP87168.1"/>
    </source>
</evidence>
<dbReference type="UniPathway" id="UPA00077">
    <property type="reaction ID" value="UER00155"/>
</dbReference>
<comment type="catalytic activity">
    <reaction evidence="2">
        <text>6-hydroxymethyl-7,8-dihydropterin + ATP = (7,8-dihydropterin-6-yl)methyl diphosphate + AMP + H(+)</text>
        <dbReference type="Rhea" id="RHEA:11412"/>
        <dbReference type="ChEBI" id="CHEBI:15378"/>
        <dbReference type="ChEBI" id="CHEBI:30616"/>
        <dbReference type="ChEBI" id="CHEBI:44841"/>
        <dbReference type="ChEBI" id="CHEBI:72950"/>
        <dbReference type="ChEBI" id="CHEBI:456215"/>
        <dbReference type="EC" id="2.7.6.3"/>
    </reaction>
</comment>
<comment type="similarity">
    <text evidence="7">In the C-terminal section; belongs to the DHPS family.</text>
</comment>
<dbReference type="InterPro" id="IPR000489">
    <property type="entry name" value="Pterin-binding_dom"/>
</dbReference>
<feature type="domain" description="Pterin-binding" evidence="16">
    <location>
        <begin position="348"/>
        <end position="603"/>
    </location>
</feature>
<dbReference type="SUPFAM" id="SSF55083">
    <property type="entry name" value="6-hydroxymethyl-7,8-dihydropterin pyrophosphokinase, HPPK"/>
    <property type="match status" value="1"/>
</dbReference>
<dbReference type="InterPro" id="IPR035907">
    <property type="entry name" value="Hppk_sf"/>
</dbReference>
<protein>
    <submittedName>
        <fullName evidence="17">Putative folic acid synthesis protein fol1</fullName>
    </submittedName>
</protein>
<evidence type="ECO:0000256" key="6">
    <source>
        <dbReference type="ARBA" id="ARBA00009640"/>
    </source>
</evidence>
<dbReference type="SUPFAM" id="SSF51717">
    <property type="entry name" value="Dihydropteroate synthetase-like"/>
    <property type="match status" value="1"/>
</dbReference>
<evidence type="ECO:0000256" key="10">
    <source>
        <dbReference type="ARBA" id="ARBA00022741"/>
    </source>
</evidence>
<evidence type="ECO:0000256" key="11">
    <source>
        <dbReference type="ARBA" id="ARBA00022777"/>
    </source>
</evidence>
<dbReference type="InterPro" id="IPR045031">
    <property type="entry name" value="DHP_synth-like"/>
</dbReference>
<comment type="pathway">
    <text evidence="5">Cofactor biosynthesis; tetrahydrofolate biosynthesis; 2-amino-4-hydroxy-6-hydroxymethyl-7,8-dihydropteridine diphosphate from 7,8-dihydroneopterin triphosphate: step 4/4.</text>
</comment>
<accession>A0A2P6NTH7</accession>
<dbReference type="Gene3D" id="3.30.70.560">
    <property type="entry name" value="7,8-Dihydro-6-hydroxymethylpterin-pyrophosphokinase HPPK"/>
    <property type="match status" value="1"/>
</dbReference>
<evidence type="ECO:0000256" key="2">
    <source>
        <dbReference type="ARBA" id="ARBA00000198"/>
    </source>
</evidence>
<evidence type="ECO:0000256" key="13">
    <source>
        <dbReference type="ARBA" id="ARBA00022842"/>
    </source>
</evidence>
<evidence type="ECO:0000256" key="5">
    <source>
        <dbReference type="ARBA" id="ARBA00005051"/>
    </source>
</evidence>
<dbReference type="STRING" id="1890364.A0A2P6NTH7"/>
<comment type="pathway">
    <text evidence="4">Cofactor biosynthesis; tetrahydrofolate biosynthesis; 7,8-dihydrofolate from 2-amino-4-hydroxy-6-hydroxymethyl-7,8-dihydropteridine diphosphate and 4-aminobenzoate: step 1/2.</text>
</comment>
<evidence type="ECO:0000256" key="3">
    <source>
        <dbReference type="ARBA" id="ARBA00001946"/>
    </source>
</evidence>
<dbReference type="GO" id="GO:0004150">
    <property type="term" value="F:dihydroneopterin aldolase activity"/>
    <property type="evidence" value="ECO:0007669"/>
    <property type="project" value="InterPro"/>
</dbReference>
<dbReference type="InParanoid" id="A0A2P6NTH7"/>
<dbReference type="InterPro" id="IPR043133">
    <property type="entry name" value="GTP-CH-I_C/QueF"/>
</dbReference>
<proteinExistence type="inferred from homology"/>
<keyword evidence="12" id="KW-0067">ATP-binding</keyword>
<dbReference type="Proteomes" id="UP000241769">
    <property type="component" value="Unassembled WGS sequence"/>
</dbReference>
<comment type="catalytic activity">
    <reaction evidence="1">
        <text>(7,8-dihydropterin-6-yl)methyl diphosphate + 4-aminobenzoate = 7,8-dihydropteroate + diphosphate</text>
        <dbReference type="Rhea" id="RHEA:19949"/>
        <dbReference type="ChEBI" id="CHEBI:17836"/>
        <dbReference type="ChEBI" id="CHEBI:17839"/>
        <dbReference type="ChEBI" id="CHEBI:33019"/>
        <dbReference type="ChEBI" id="CHEBI:72950"/>
        <dbReference type="EC" id="2.5.1.15"/>
    </reaction>
</comment>
<dbReference type="CDD" id="cd00739">
    <property type="entry name" value="DHPS"/>
    <property type="match status" value="1"/>
</dbReference>
<dbReference type="FunFam" id="3.20.20.20:FF:000006">
    <property type="entry name" value="Dihydropteroate synthase"/>
    <property type="match status" value="1"/>
</dbReference>
<dbReference type="PROSITE" id="PS50972">
    <property type="entry name" value="PTERIN_BINDING"/>
    <property type="match status" value="1"/>
</dbReference>
<comment type="cofactor">
    <cofactor evidence="3">
        <name>Mg(2+)</name>
        <dbReference type="ChEBI" id="CHEBI:18420"/>
    </cofactor>
</comment>
<dbReference type="PROSITE" id="PS00794">
    <property type="entry name" value="HPPK"/>
    <property type="match status" value="1"/>
</dbReference>
<comment type="caution">
    <text evidence="17">The sequence shown here is derived from an EMBL/GenBank/DDBJ whole genome shotgun (WGS) entry which is preliminary data.</text>
</comment>
<dbReference type="GO" id="GO:0005740">
    <property type="term" value="C:mitochondrial envelope"/>
    <property type="evidence" value="ECO:0007669"/>
    <property type="project" value="TreeGrafter"/>
</dbReference>
<dbReference type="InterPro" id="IPR000550">
    <property type="entry name" value="Hppk"/>
</dbReference>
<dbReference type="SUPFAM" id="SSF55620">
    <property type="entry name" value="Tetrahydrobiopterin biosynthesis enzymes-like"/>
    <property type="match status" value="1"/>
</dbReference>
<dbReference type="GO" id="GO:0004156">
    <property type="term" value="F:dihydropteroate synthase activity"/>
    <property type="evidence" value="ECO:0007669"/>
    <property type="project" value="UniProtKB-EC"/>
</dbReference>
<dbReference type="GO" id="GO:0046654">
    <property type="term" value="P:tetrahydrofolate biosynthetic process"/>
    <property type="evidence" value="ECO:0007669"/>
    <property type="project" value="UniProtKB-UniPathway"/>
</dbReference>
<evidence type="ECO:0000256" key="1">
    <source>
        <dbReference type="ARBA" id="ARBA00000012"/>
    </source>
</evidence>
<dbReference type="InterPro" id="IPR011005">
    <property type="entry name" value="Dihydropteroate_synth-like_sf"/>
</dbReference>
<dbReference type="InterPro" id="IPR006157">
    <property type="entry name" value="FolB_dom"/>
</dbReference>
<dbReference type="Gene3D" id="3.30.1130.10">
    <property type="match status" value="1"/>
</dbReference>
<keyword evidence="14" id="KW-0289">Folate biosynthesis</keyword>
<keyword evidence="15" id="KW-0511">Multifunctional enzyme</keyword>
<dbReference type="NCBIfam" id="TIGR01496">
    <property type="entry name" value="DHPS"/>
    <property type="match status" value="1"/>
</dbReference>
<dbReference type="GO" id="GO:0005524">
    <property type="term" value="F:ATP binding"/>
    <property type="evidence" value="ECO:0007669"/>
    <property type="project" value="UniProtKB-KW"/>
</dbReference>
<evidence type="ECO:0000256" key="7">
    <source>
        <dbReference type="ARBA" id="ARBA00009951"/>
    </source>
</evidence>
<name>A0A2P6NTH7_9EUKA</name>
<dbReference type="NCBIfam" id="TIGR01498">
    <property type="entry name" value="folK"/>
    <property type="match status" value="1"/>
</dbReference>
<dbReference type="Pfam" id="PF02152">
    <property type="entry name" value="FolB"/>
    <property type="match status" value="1"/>
</dbReference>
<keyword evidence="10" id="KW-0547">Nucleotide-binding</keyword>
<keyword evidence="11" id="KW-0418">Kinase</keyword>
<evidence type="ECO:0000256" key="14">
    <source>
        <dbReference type="ARBA" id="ARBA00022909"/>
    </source>
</evidence>
<dbReference type="GO" id="GO:0046872">
    <property type="term" value="F:metal ion binding"/>
    <property type="evidence" value="ECO:0007669"/>
    <property type="project" value="UniProtKB-KW"/>
</dbReference>
<dbReference type="PROSITE" id="PS00792">
    <property type="entry name" value="DHPS_1"/>
    <property type="match status" value="1"/>
</dbReference>
<dbReference type="PROSITE" id="PS00793">
    <property type="entry name" value="DHPS_2"/>
    <property type="match status" value="1"/>
</dbReference>
<evidence type="ECO:0000256" key="9">
    <source>
        <dbReference type="ARBA" id="ARBA00022723"/>
    </source>
</evidence>
<dbReference type="GO" id="GO:0016301">
    <property type="term" value="F:kinase activity"/>
    <property type="evidence" value="ECO:0007669"/>
    <property type="project" value="UniProtKB-KW"/>
</dbReference>
<dbReference type="OrthoDB" id="615426at2759"/>
<evidence type="ECO:0000259" key="16">
    <source>
        <dbReference type="PROSITE" id="PS50972"/>
    </source>
</evidence>